<evidence type="ECO:0000256" key="1">
    <source>
        <dbReference type="SAM" id="MobiDB-lite"/>
    </source>
</evidence>
<protein>
    <submittedName>
        <fullName evidence="2">Uncharacterized protein</fullName>
    </submittedName>
</protein>
<dbReference type="AlphaFoldDB" id="A0A399EB03"/>
<gene>
    <name evidence="2" type="ORF">Mterra_03385</name>
</gene>
<dbReference type="EMBL" id="QXDL01000205">
    <property type="protein sequence ID" value="RIH81118.1"/>
    <property type="molecule type" value="Genomic_DNA"/>
</dbReference>
<name>A0A399EB03_9DEIN</name>
<accession>A0A399EB03</accession>
<feature type="region of interest" description="Disordered" evidence="1">
    <location>
        <begin position="1"/>
        <end position="42"/>
    </location>
</feature>
<organism evidence="2 3">
    <name type="scientific">Calidithermus terrae</name>
    <dbReference type="NCBI Taxonomy" id="1408545"/>
    <lineage>
        <taxon>Bacteria</taxon>
        <taxon>Thermotogati</taxon>
        <taxon>Deinococcota</taxon>
        <taxon>Deinococci</taxon>
        <taxon>Thermales</taxon>
        <taxon>Thermaceae</taxon>
        <taxon>Calidithermus</taxon>
    </lineage>
</organism>
<sequence length="60" mass="6346">MAGRKKLEPTVRSSSSITPPTNSAGKASKARTVATKMPHTASGMRMRVMPLVRSCSTVVT</sequence>
<evidence type="ECO:0000313" key="2">
    <source>
        <dbReference type="EMBL" id="RIH81118.1"/>
    </source>
</evidence>
<reference evidence="2 3" key="1">
    <citation type="submission" date="2018-08" db="EMBL/GenBank/DDBJ databases">
        <title>Meiothermus terrae DSM 26712 genome sequencing project.</title>
        <authorList>
            <person name="Da Costa M.S."/>
            <person name="Albuquerque L."/>
            <person name="Raposo P."/>
            <person name="Froufe H.J.C."/>
            <person name="Barroso C.S."/>
            <person name="Egas C."/>
        </authorList>
    </citation>
    <scope>NUCLEOTIDE SEQUENCE [LARGE SCALE GENOMIC DNA]</scope>
    <source>
        <strain evidence="2 3">DSM 26712</strain>
    </source>
</reference>
<feature type="compositionally biased region" description="Polar residues" evidence="1">
    <location>
        <begin position="11"/>
        <end position="25"/>
    </location>
</feature>
<proteinExistence type="predicted"/>
<dbReference type="Proteomes" id="UP000265715">
    <property type="component" value="Unassembled WGS sequence"/>
</dbReference>
<keyword evidence="3" id="KW-1185">Reference proteome</keyword>
<comment type="caution">
    <text evidence="2">The sequence shown here is derived from an EMBL/GenBank/DDBJ whole genome shotgun (WGS) entry which is preliminary data.</text>
</comment>
<evidence type="ECO:0000313" key="3">
    <source>
        <dbReference type="Proteomes" id="UP000265715"/>
    </source>
</evidence>